<dbReference type="PANTHER" id="PTHR43969:SF9">
    <property type="entry name" value="GLUTATHIONE S TRANSFERASE D10, ISOFORM A-RELATED"/>
    <property type="match status" value="1"/>
</dbReference>
<gene>
    <name evidence="2" type="ORF">RD110_25270</name>
</gene>
<reference evidence="2 3" key="1">
    <citation type="submission" date="2017-01" db="EMBL/GenBank/DDBJ databases">
        <authorList>
            <person name="Mah S.A."/>
            <person name="Swanson W.J."/>
            <person name="Moy G.W."/>
            <person name="Vacquier V.D."/>
        </authorList>
    </citation>
    <scope>NUCLEOTIDE SEQUENCE [LARGE SCALE GENOMIC DNA]</scope>
    <source>
        <strain evidence="2 3">DCY110</strain>
    </source>
</reference>
<dbReference type="SUPFAM" id="SSF52833">
    <property type="entry name" value="Thioredoxin-like"/>
    <property type="match status" value="1"/>
</dbReference>
<evidence type="ECO:0000313" key="3">
    <source>
        <dbReference type="Proteomes" id="UP000186609"/>
    </source>
</evidence>
<accession>A0A1P8K292</accession>
<keyword evidence="2" id="KW-0808">Transferase</keyword>
<dbReference type="EMBL" id="CP019236">
    <property type="protein sequence ID" value="APW40106.1"/>
    <property type="molecule type" value="Genomic_DNA"/>
</dbReference>
<keyword evidence="3" id="KW-1185">Reference proteome</keyword>
<dbReference type="PANTHER" id="PTHR43969">
    <property type="entry name" value="GLUTATHIONE S TRANSFERASE D10, ISOFORM A-RELATED"/>
    <property type="match status" value="1"/>
</dbReference>
<dbReference type="Proteomes" id="UP000186609">
    <property type="component" value="Chromosome"/>
</dbReference>
<proteinExistence type="predicted"/>
<dbReference type="Gene3D" id="1.20.1050.10">
    <property type="match status" value="1"/>
</dbReference>
<dbReference type="AlphaFoldDB" id="A0A1P8K292"/>
<dbReference type="Gene3D" id="3.40.30.10">
    <property type="entry name" value="Glutaredoxin"/>
    <property type="match status" value="1"/>
</dbReference>
<organism evidence="2 3">
    <name type="scientific">Rhodoferax koreensis</name>
    <dbReference type="NCBI Taxonomy" id="1842727"/>
    <lineage>
        <taxon>Bacteria</taxon>
        <taxon>Pseudomonadati</taxon>
        <taxon>Pseudomonadota</taxon>
        <taxon>Betaproteobacteria</taxon>
        <taxon>Burkholderiales</taxon>
        <taxon>Comamonadaceae</taxon>
        <taxon>Rhodoferax</taxon>
    </lineage>
</organism>
<dbReference type="GO" id="GO:0004364">
    <property type="term" value="F:glutathione transferase activity"/>
    <property type="evidence" value="ECO:0007669"/>
    <property type="project" value="TreeGrafter"/>
</dbReference>
<dbReference type="GO" id="GO:0006749">
    <property type="term" value="P:glutathione metabolic process"/>
    <property type="evidence" value="ECO:0007669"/>
    <property type="project" value="TreeGrafter"/>
</dbReference>
<dbReference type="InterPro" id="IPR036282">
    <property type="entry name" value="Glutathione-S-Trfase_C_sf"/>
</dbReference>
<dbReference type="CDD" id="cd03049">
    <property type="entry name" value="GST_N_3"/>
    <property type="match status" value="1"/>
</dbReference>
<name>A0A1P8K292_9BURK</name>
<dbReference type="CDD" id="cd03205">
    <property type="entry name" value="GST_C_6"/>
    <property type="match status" value="1"/>
</dbReference>
<dbReference type="InterPro" id="IPR004045">
    <property type="entry name" value="Glutathione_S-Trfase_N"/>
</dbReference>
<dbReference type="PROSITE" id="PS50404">
    <property type="entry name" value="GST_NTER"/>
    <property type="match status" value="1"/>
</dbReference>
<dbReference type="InterPro" id="IPR036249">
    <property type="entry name" value="Thioredoxin-like_sf"/>
</dbReference>
<dbReference type="SUPFAM" id="SSF47616">
    <property type="entry name" value="GST C-terminal domain-like"/>
    <property type="match status" value="1"/>
</dbReference>
<dbReference type="Pfam" id="PF13410">
    <property type="entry name" value="GST_C_2"/>
    <property type="match status" value="1"/>
</dbReference>
<evidence type="ECO:0000313" key="2">
    <source>
        <dbReference type="EMBL" id="APW40106.1"/>
    </source>
</evidence>
<dbReference type="OrthoDB" id="8634103at2"/>
<dbReference type="KEGG" id="rhy:RD110_25270"/>
<sequence length="202" mass="22271">MKIHFSPASPFVRKCLVAAHELGVADRIEKMPSAAHPVNRNPVIVESNPLGQVPTFFTDDGTVLFDSHVIVEYLNAEFGGKLLPPAGPARWNVLTEHALADGMLGATLLARYEMAVRPEPLRWTAWTDGQLDKVWAGLRWLEQAAPGFGNRVDIATITFGCALGYLDFRFAEFDWREGAPATAAWFAEFSERPSMKATFPGV</sequence>
<dbReference type="Pfam" id="PF13409">
    <property type="entry name" value="GST_N_2"/>
    <property type="match status" value="1"/>
</dbReference>
<evidence type="ECO:0000259" key="1">
    <source>
        <dbReference type="PROSITE" id="PS50404"/>
    </source>
</evidence>
<dbReference type="RefSeq" id="WP_076203390.1">
    <property type="nucleotide sequence ID" value="NZ_CP019236.1"/>
</dbReference>
<protein>
    <submittedName>
        <fullName evidence="2">Glutathione S-transferase</fullName>
    </submittedName>
</protein>
<feature type="domain" description="GST N-terminal" evidence="1">
    <location>
        <begin position="1"/>
        <end position="82"/>
    </location>
</feature>
<dbReference type="STRING" id="1842727.RD110_25270"/>